<accession>A0AAE0NWX8</accession>
<reference evidence="1" key="2">
    <citation type="submission" date="2023-06" db="EMBL/GenBank/DDBJ databases">
        <authorList>
            <consortium name="Lawrence Berkeley National Laboratory"/>
            <person name="Haridas S."/>
            <person name="Hensen N."/>
            <person name="Bonometti L."/>
            <person name="Westerberg I."/>
            <person name="Brannstrom I.O."/>
            <person name="Guillou S."/>
            <person name="Cros-Aarteil S."/>
            <person name="Calhoun S."/>
            <person name="Kuo A."/>
            <person name="Mondo S."/>
            <person name="Pangilinan J."/>
            <person name="Riley R."/>
            <person name="LaButti K."/>
            <person name="Andreopoulos B."/>
            <person name="Lipzen A."/>
            <person name="Chen C."/>
            <person name="Yanf M."/>
            <person name="Daum C."/>
            <person name="Ng V."/>
            <person name="Clum A."/>
            <person name="Steindorff A."/>
            <person name="Ohm R."/>
            <person name="Martin F."/>
            <person name="Silar P."/>
            <person name="Natvig D."/>
            <person name="Lalanne C."/>
            <person name="Gautier V."/>
            <person name="Ament-velasquez S.L."/>
            <person name="Kruys A."/>
            <person name="Hutchinson M.I."/>
            <person name="Powell A.J."/>
            <person name="Barry K."/>
            <person name="Miller A.N."/>
            <person name="Grigoriev I.V."/>
            <person name="Debuchy R."/>
            <person name="Gladieux P."/>
            <person name="Thoren M.H."/>
            <person name="Johannesson H."/>
        </authorList>
    </citation>
    <scope>NUCLEOTIDE SEQUENCE</scope>
    <source>
        <strain evidence="1">CBS 232.78</strain>
    </source>
</reference>
<proteinExistence type="predicted"/>
<dbReference type="AlphaFoldDB" id="A0AAE0NWX8"/>
<sequence length="234" mass="26494">MPRSGITGPASVLAPSGSFRTFLTPEKISTALNTRIYESLLGPDFTKVFSDRFIRIFAILVVIDRTERLRDFIESGVTDNDLPVPEEVFQSTTTDERSGQKELRFSFFAQRRSMLRYAFTETQWKFCVPYFGFRGTPNHYQLESRTILPLTRVEAGFERGSFGNVQRIMLDPYSYDFALPAVTAPASSIRNSSLINVSCLRNPSSPRNLLLSRSINGREIQQRSLSTQDSGQHS</sequence>
<name>A0AAE0NWX8_9PEZI</name>
<organism evidence="1 2">
    <name type="scientific">Podospora didyma</name>
    <dbReference type="NCBI Taxonomy" id="330526"/>
    <lineage>
        <taxon>Eukaryota</taxon>
        <taxon>Fungi</taxon>
        <taxon>Dikarya</taxon>
        <taxon>Ascomycota</taxon>
        <taxon>Pezizomycotina</taxon>
        <taxon>Sordariomycetes</taxon>
        <taxon>Sordariomycetidae</taxon>
        <taxon>Sordariales</taxon>
        <taxon>Podosporaceae</taxon>
        <taxon>Podospora</taxon>
    </lineage>
</organism>
<reference evidence="1" key="1">
    <citation type="journal article" date="2023" name="Mol. Phylogenet. Evol.">
        <title>Genome-scale phylogeny and comparative genomics of the fungal order Sordariales.</title>
        <authorList>
            <person name="Hensen N."/>
            <person name="Bonometti L."/>
            <person name="Westerberg I."/>
            <person name="Brannstrom I.O."/>
            <person name="Guillou S."/>
            <person name="Cros-Aarteil S."/>
            <person name="Calhoun S."/>
            <person name="Haridas S."/>
            <person name="Kuo A."/>
            <person name="Mondo S."/>
            <person name="Pangilinan J."/>
            <person name="Riley R."/>
            <person name="LaButti K."/>
            <person name="Andreopoulos B."/>
            <person name="Lipzen A."/>
            <person name="Chen C."/>
            <person name="Yan M."/>
            <person name="Daum C."/>
            <person name="Ng V."/>
            <person name="Clum A."/>
            <person name="Steindorff A."/>
            <person name="Ohm R.A."/>
            <person name="Martin F."/>
            <person name="Silar P."/>
            <person name="Natvig D.O."/>
            <person name="Lalanne C."/>
            <person name="Gautier V."/>
            <person name="Ament-Velasquez S.L."/>
            <person name="Kruys A."/>
            <person name="Hutchinson M.I."/>
            <person name="Powell A.J."/>
            <person name="Barry K."/>
            <person name="Miller A.N."/>
            <person name="Grigoriev I.V."/>
            <person name="Debuchy R."/>
            <person name="Gladieux P."/>
            <person name="Hiltunen Thoren M."/>
            <person name="Johannesson H."/>
        </authorList>
    </citation>
    <scope>NUCLEOTIDE SEQUENCE</scope>
    <source>
        <strain evidence="1">CBS 232.78</strain>
    </source>
</reference>
<comment type="caution">
    <text evidence="1">The sequence shown here is derived from an EMBL/GenBank/DDBJ whole genome shotgun (WGS) entry which is preliminary data.</text>
</comment>
<evidence type="ECO:0000313" key="1">
    <source>
        <dbReference type="EMBL" id="KAK3389161.1"/>
    </source>
</evidence>
<dbReference type="EMBL" id="JAULSW010000002">
    <property type="protein sequence ID" value="KAK3389161.1"/>
    <property type="molecule type" value="Genomic_DNA"/>
</dbReference>
<evidence type="ECO:0000313" key="2">
    <source>
        <dbReference type="Proteomes" id="UP001285441"/>
    </source>
</evidence>
<keyword evidence="2" id="KW-1185">Reference proteome</keyword>
<protein>
    <submittedName>
        <fullName evidence="1">Uncharacterized protein</fullName>
    </submittedName>
</protein>
<dbReference type="Proteomes" id="UP001285441">
    <property type="component" value="Unassembled WGS sequence"/>
</dbReference>
<gene>
    <name evidence="1" type="ORF">B0H63DRAFT_94962</name>
</gene>